<reference evidence="2 3" key="1">
    <citation type="submission" date="2020-03" db="EMBL/GenBank/DDBJ databases">
        <title>Genomic Encyclopedia of Type Strains, Phase IV (KMG-IV): sequencing the most valuable type-strain genomes for metagenomic binning, comparative biology and taxonomic classification.</title>
        <authorList>
            <person name="Goeker M."/>
        </authorList>
    </citation>
    <scope>NUCLEOTIDE SEQUENCE [LARGE SCALE GENOMIC DNA]</scope>
    <source>
        <strain evidence="2 3">DSM 24233</strain>
    </source>
</reference>
<proteinExistence type="predicted"/>
<organism evidence="2 3">
    <name type="scientific">Desulfobaculum xiamenense</name>
    <dbReference type="NCBI Taxonomy" id="995050"/>
    <lineage>
        <taxon>Bacteria</taxon>
        <taxon>Pseudomonadati</taxon>
        <taxon>Thermodesulfobacteriota</taxon>
        <taxon>Desulfovibrionia</taxon>
        <taxon>Desulfovibrionales</taxon>
        <taxon>Desulfovibrionaceae</taxon>
        <taxon>Desulfobaculum</taxon>
    </lineage>
</organism>
<keyword evidence="3" id="KW-1185">Reference proteome</keyword>
<dbReference type="EMBL" id="JAATJA010000004">
    <property type="protein sequence ID" value="NJB69278.1"/>
    <property type="molecule type" value="Genomic_DNA"/>
</dbReference>
<sequence length="495" mass="54877">MHHHARYFLAQLSLPVRKIMAATAVDCARHVAQTLGFNKTEIFGVKMAVEEAFINATNYYPDEVGPDELIYLDFFVENDALIISVRDKGIPFDQKRAAQFSADNSCNSDARAMHTFMDSVTVLSHGRDGREVRLTKRIQTGTLPAELVDDKQASVKKPRTTVKAPLIRLARRADDLAEVCRLAWRCYGFTHEELLYDPGLLTEKVAKGEFKSVIAIDPESGRIFGHIGLKYHCPDDPAPELGLAFVDPAFRSPQVPLKMANVLFDIAEADGAKGIFDCSVTTHTFSQKGMQDRGSRPCCIMLGIAASGMQAKELKTSRQAKGSVVNHYYAFDHSRRTIYIPPHHQAMVNDIYGWMEVPRDFGTPAVTPPAETSSISVIDLPDALNASFIIVHAIGAETAAEVGIRLRQCRTMRKDAVFAFIPTNDAASPALVEQCEAMGFFFSGVMPHIHGGEDRILLQFVDIPINLDAIKVYGDMTRTLFDYITREQLKALGPR</sequence>
<gene>
    <name evidence="2" type="ORF">GGQ74_002975</name>
</gene>
<name>A0A846QM99_9BACT</name>
<dbReference type="Pfam" id="PF13581">
    <property type="entry name" value="HATPase_c_2"/>
    <property type="match status" value="1"/>
</dbReference>
<feature type="domain" description="Histidine kinase/HSP90-like ATPase" evidence="1">
    <location>
        <begin position="21"/>
        <end position="136"/>
    </location>
</feature>
<dbReference type="SUPFAM" id="SSF55874">
    <property type="entry name" value="ATPase domain of HSP90 chaperone/DNA topoisomerase II/histidine kinase"/>
    <property type="match status" value="1"/>
</dbReference>
<dbReference type="Proteomes" id="UP000580856">
    <property type="component" value="Unassembled WGS sequence"/>
</dbReference>
<dbReference type="CDD" id="cd16936">
    <property type="entry name" value="HATPase_RsbW-like"/>
    <property type="match status" value="1"/>
</dbReference>
<protein>
    <submittedName>
        <fullName evidence="2">Anti-sigma regulatory factor (Ser/Thr protein kinase)</fullName>
    </submittedName>
</protein>
<evidence type="ECO:0000313" key="2">
    <source>
        <dbReference type="EMBL" id="NJB69278.1"/>
    </source>
</evidence>
<dbReference type="Gene3D" id="3.30.565.10">
    <property type="entry name" value="Histidine kinase-like ATPase, C-terminal domain"/>
    <property type="match status" value="1"/>
</dbReference>
<dbReference type="SUPFAM" id="SSF55729">
    <property type="entry name" value="Acyl-CoA N-acyltransferases (Nat)"/>
    <property type="match status" value="1"/>
</dbReference>
<dbReference type="InterPro" id="IPR016181">
    <property type="entry name" value="Acyl_CoA_acyltransferase"/>
</dbReference>
<comment type="caution">
    <text evidence="2">The sequence shown here is derived from an EMBL/GenBank/DDBJ whole genome shotgun (WGS) entry which is preliminary data.</text>
</comment>
<dbReference type="RefSeq" id="WP_167942362.1">
    <property type="nucleotide sequence ID" value="NZ_JAATJA010000004.1"/>
</dbReference>
<dbReference type="AlphaFoldDB" id="A0A846QM99"/>
<dbReference type="InterPro" id="IPR003594">
    <property type="entry name" value="HATPase_dom"/>
</dbReference>
<dbReference type="InterPro" id="IPR036890">
    <property type="entry name" value="HATPase_C_sf"/>
</dbReference>
<accession>A0A846QM99</accession>
<evidence type="ECO:0000313" key="3">
    <source>
        <dbReference type="Proteomes" id="UP000580856"/>
    </source>
</evidence>
<evidence type="ECO:0000259" key="1">
    <source>
        <dbReference type="Pfam" id="PF13581"/>
    </source>
</evidence>